<evidence type="ECO:0000313" key="8">
    <source>
        <dbReference type="Proteomes" id="UP000199497"/>
    </source>
</evidence>
<keyword evidence="3 5" id="KW-0238">DNA-binding</keyword>
<gene>
    <name evidence="7" type="ORF">SAMN04487905_11621</name>
</gene>
<dbReference type="PANTHER" id="PTHR30055">
    <property type="entry name" value="HTH-TYPE TRANSCRIPTIONAL REGULATOR RUTR"/>
    <property type="match status" value="1"/>
</dbReference>
<proteinExistence type="predicted"/>
<dbReference type="Pfam" id="PF00440">
    <property type="entry name" value="TetR_N"/>
    <property type="match status" value="1"/>
</dbReference>
<dbReference type="EMBL" id="FNJR01000016">
    <property type="protein sequence ID" value="SDP94480.1"/>
    <property type="molecule type" value="Genomic_DNA"/>
</dbReference>
<reference evidence="8" key="1">
    <citation type="submission" date="2016-10" db="EMBL/GenBank/DDBJ databases">
        <authorList>
            <person name="Varghese N."/>
            <person name="Submissions S."/>
        </authorList>
    </citation>
    <scope>NUCLEOTIDE SEQUENCE [LARGE SCALE GENOMIC DNA]</scope>
    <source>
        <strain evidence="8">DSM 46732</strain>
    </source>
</reference>
<dbReference type="PANTHER" id="PTHR30055:SF175">
    <property type="entry name" value="HTH-TYPE TRANSCRIPTIONAL REPRESSOR KSTR2"/>
    <property type="match status" value="1"/>
</dbReference>
<accession>A0A1H0WV61</accession>
<organism evidence="7 8">
    <name type="scientific">Actinopolyspora xinjiangensis</name>
    <dbReference type="NCBI Taxonomy" id="405564"/>
    <lineage>
        <taxon>Bacteria</taxon>
        <taxon>Bacillati</taxon>
        <taxon>Actinomycetota</taxon>
        <taxon>Actinomycetes</taxon>
        <taxon>Actinopolysporales</taxon>
        <taxon>Actinopolysporaceae</taxon>
        <taxon>Actinopolyspora</taxon>
    </lineage>
</organism>
<dbReference type="Gene3D" id="1.10.357.10">
    <property type="entry name" value="Tetracycline Repressor, domain 2"/>
    <property type="match status" value="1"/>
</dbReference>
<evidence type="ECO:0000256" key="1">
    <source>
        <dbReference type="ARBA" id="ARBA00022491"/>
    </source>
</evidence>
<dbReference type="InterPro" id="IPR050109">
    <property type="entry name" value="HTH-type_TetR-like_transc_reg"/>
</dbReference>
<keyword evidence="8" id="KW-1185">Reference proteome</keyword>
<keyword evidence="1" id="KW-0678">Repressor</keyword>
<protein>
    <submittedName>
        <fullName evidence="7">Transcriptional regulator, TetR family</fullName>
    </submittedName>
</protein>
<feature type="DNA-binding region" description="H-T-H motif" evidence="5">
    <location>
        <begin position="40"/>
        <end position="59"/>
    </location>
</feature>
<dbReference type="SUPFAM" id="SSF46689">
    <property type="entry name" value="Homeodomain-like"/>
    <property type="match status" value="1"/>
</dbReference>
<feature type="domain" description="HTH tetR-type" evidence="6">
    <location>
        <begin position="17"/>
        <end position="77"/>
    </location>
</feature>
<dbReference type="Proteomes" id="UP000199497">
    <property type="component" value="Unassembled WGS sequence"/>
</dbReference>
<evidence type="ECO:0000256" key="4">
    <source>
        <dbReference type="ARBA" id="ARBA00023163"/>
    </source>
</evidence>
<dbReference type="InterPro" id="IPR001647">
    <property type="entry name" value="HTH_TetR"/>
</dbReference>
<evidence type="ECO:0000313" key="7">
    <source>
        <dbReference type="EMBL" id="SDP94480.1"/>
    </source>
</evidence>
<dbReference type="GO" id="GO:0000976">
    <property type="term" value="F:transcription cis-regulatory region binding"/>
    <property type="evidence" value="ECO:0007669"/>
    <property type="project" value="TreeGrafter"/>
</dbReference>
<evidence type="ECO:0000256" key="2">
    <source>
        <dbReference type="ARBA" id="ARBA00023015"/>
    </source>
</evidence>
<sequence length="209" mass="23505">MSVMTGGNRVSGGERGSGRRAELLSIAAEMFAVRGVAATTVREIADEAGILSGSLYHHFESKEAMVDEILRGYLSAQLERFRRVVEAGYEPYTTVGELIHESFAALHRHRWAMAILHNEAGRLAEFDRFGYIESANREFERIWVRVLRQGQRNGVFRAGLSPRLAHRFIRDSVSASVRWYNPSGRMSVRGIAEQYTRIFRDGMVAPGGE</sequence>
<dbReference type="Pfam" id="PF17932">
    <property type="entry name" value="TetR_C_24"/>
    <property type="match status" value="1"/>
</dbReference>
<name>A0A1H0WV61_9ACTN</name>
<keyword evidence="2" id="KW-0805">Transcription regulation</keyword>
<dbReference type="InterPro" id="IPR036271">
    <property type="entry name" value="Tet_transcr_reg_TetR-rel_C_sf"/>
</dbReference>
<dbReference type="PROSITE" id="PS50977">
    <property type="entry name" value="HTH_TETR_2"/>
    <property type="match status" value="1"/>
</dbReference>
<dbReference type="InterPro" id="IPR041490">
    <property type="entry name" value="KstR2_TetR_C"/>
</dbReference>
<keyword evidence="4" id="KW-0804">Transcription</keyword>
<dbReference type="InterPro" id="IPR009057">
    <property type="entry name" value="Homeodomain-like_sf"/>
</dbReference>
<dbReference type="SUPFAM" id="SSF48498">
    <property type="entry name" value="Tetracyclin repressor-like, C-terminal domain"/>
    <property type="match status" value="1"/>
</dbReference>
<dbReference type="STRING" id="405564.SAMN04487905_11621"/>
<dbReference type="Gene3D" id="1.10.10.60">
    <property type="entry name" value="Homeodomain-like"/>
    <property type="match status" value="1"/>
</dbReference>
<dbReference type="GO" id="GO:0003700">
    <property type="term" value="F:DNA-binding transcription factor activity"/>
    <property type="evidence" value="ECO:0007669"/>
    <property type="project" value="TreeGrafter"/>
</dbReference>
<evidence type="ECO:0000259" key="6">
    <source>
        <dbReference type="PROSITE" id="PS50977"/>
    </source>
</evidence>
<evidence type="ECO:0000256" key="5">
    <source>
        <dbReference type="PROSITE-ProRule" id="PRU00335"/>
    </source>
</evidence>
<dbReference type="AlphaFoldDB" id="A0A1H0WV61"/>
<dbReference type="PRINTS" id="PR00455">
    <property type="entry name" value="HTHTETR"/>
</dbReference>
<evidence type="ECO:0000256" key="3">
    <source>
        <dbReference type="ARBA" id="ARBA00023125"/>
    </source>
</evidence>